<evidence type="ECO:0000313" key="2">
    <source>
        <dbReference type="EMBL" id="KAJ6440640.1"/>
    </source>
</evidence>
<feature type="compositionally biased region" description="Polar residues" evidence="1">
    <location>
        <begin position="52"/>
        <end position="63"/>
    </location>
</feature>
<proteinExistence type="predicted"/>
<reference evidence="2" key="1">
    <citation type="submission" date="2023-01" db="EMBL/GenBank/DDBJ databases">
        <title>The growth and conidiation of Purpureocillium lavendulum are regulated by nitrogen source and histone H3K14 acetylation.</title>
        <authorList>
            <person name="Tang P."/>
            <person name="Han J."/>
            <person name="Zhang C."/>
            <person name="Tang P."/>
            <person name="Qi F."/>
            <person name="Zhang K."/>
            <person name="Liang L."/>
        </authorList>
    </citation>
    <scope>NUCLEOTIDE SEQUENCE</scope>
    <source>
        <strain evidence="2">YMF1.00683</strain>
    </source>
</reference>
<gene>
    <name evidence="2" type="ORF">O9K51_06430</name>
</gene>
<feature type="compositionally biased region" description="Basic and acidic residues" evidence="1">
    <location>
        <begin position="21"/>
        <end position="33"/>
    </location>
</feature>
<accession>A0AB34FR59</accession>
<sequence length="101" mass="11869">MSRLPGPHRTEVLSLSGKGCDCARTRKPYRNDRPTTTVFEVDPSLHKHEVLSRTNPEGQDQTGQRQQQQQQQQQQHQQHQQHQHQRVRLCDHRVPPRTPLQ</sequence>
<feature type="region of interest" description="Disordered" evidence="1">
    <location>
        <begin position="1"/>
        <end position="101"/>
    </location>
</feature>
<name>A0AB34FR59_9HYPO</name>
<dbReference type="EMBL" id="JAQHRD010000005">
    <property type="protein sequence ID" value="KAJ6440640.1"/>
    <property type="molecule type" value="Genomic_DNA"/>
</dbReference>
<evidence type="ECO:0000313" key="3">
    <source>
        <dbReference type="Proteomes" id="UP001163105"/>
    </source>
</evidence>
<organism evidence="2 3">
    <name type="scientific">Purpureocillium lavendulum</name>
    <dbReference type="NCBI Taxonomy" id="1247861"/>
    <lineage>
        <taxon>Eukaryota</taxon>
        <taxon>Fungi</taxon>
        <taxon>Dikarya</taxon>
        <taxon>Ascomycota</taxon>
        <taxon>Pezizomycotina</taxon>
        <taxon>Sordariomycetes</taxon>
        <taxon>Hypocreomycetidae</taxon>
        <taxon>Hypocreales</taxon>
        <taxon>Ophiocordycipitaceae</taxon>
        <taxon>Purpureocillium</taxon>
    </lineage>
</organism>
<evidence type="ECO:0000256" key="1">
    <source>
        <dbReference type="SAM" id="MobiDB-lite"/>
    </source>
</evidence>
<dbReference type="AlphaFoldDB" id="A0AB34FR59"/>
<comment type="caution">
    <text evidence="2">The sequence shown here is derived from an EMBL/GenBank/DDBJ whole genome shotgun (WGS) entry which is preliminary data.</text>
</comment>
<dbReference type="Proteomes" id="UP001163105">
    <property type="component" value="Unassembled WGS sequence"/>
</dbReference>
<feature type="compositionally biased region" description="Low complexity" evidence="1">
    <location>
        <begin position="64"/>
        <end position="78"/>
    </location>
</feature>
<protein>
    <submittedName>
        <fullName evidence="2">Uncharacterized protein</fullName>
    </submittedName>
</protein>
<keyword evidence="3" id="KW-1185">Reference proteome</keyword>